<keyword evidence="3" id="KW-0813">Transport</keyword>
<comment type="similarity">
    <text evidence="2">Belongs to the TonB family.</text>
</comment>
<dbReference type="GO" id="GO:0015031">
    <property type="term" value="P:protein transport"/>
    <property type="evidence" value="ECO:0007669"/>
    <property type="project" value="UniProtKB-KW"/>
</dbReference>
<evidence type="ECO:0000256" key="6">
    <source>
        <dbReference type="ARBA" id="ARBA00022692"/>
    </source>
</evidence>
<feature type="region of interest" description="Disordered" evidence="10">
    <location>
        <begin position="62"/>
        <end position="82"/>
    </location>
</feature>
<evidence type="ECO:0000256" key="4">
    <source>
        <dbReference type="ARBA" id="ARBA00022475"/>
    </source>
</evidence>
<evidence type="ECO:0000313" key="13">
    <source>
        <dbReference type="Proteomes" id="UP000199758"/>
    </source>
</evidence>
<evidence type="ECO:0000313" key="12">
    <source>
        <dbReference type="EMBL" id="SHG49634.1"/>
    </source>
</evidence>
<dbReference type="OrthoDB" id="9792439at2"/>
<protein>
    <submittedName>
        <fullName evidence="12">Protein TonB</fullName>
    </submittedName>
</protein>
<comment type="subcellular location">
    <subcellularLocation>
        <location evidence="1">Cell inner membrane</location>
        <topology evidence="1">Single-pass membrane protein</topology>
        <orientation evidence="1">Periplasmic side</orientation>
    </subcellularLocation>
</comment>
<dbReference type="GO" id="GO:0055085">
    <property type="term" value="P:transmembrane transport"/>
    <property type="evidence" value="ECO:0007669"/>
    <property type="project" value="InterPro"/>
</dbReference>
<dbReference type="InterPro" id="IPR051045">
    <property type="entry name" value="TonB-dependent_transducer"/>
</dbReference>
<keyword evidence="4" id="KW-1003">Cell membrane</keyword>
<dbReference type="SUPFAM" id="SSF74653">
    <property type="entry name" value="TolA/TonB C-terminal domain"/>
    <property type="match status" value="1"/>
</dbReference>
<dbReference type="PANTHER" id="PTHR33446:SF2">
    <property type="entry name" value="PROTEIN TONB"/>
    <property type="match status" value="1"/>
</dbReference>
<dbReference type="GO" id="GO:0098797">
    <property type="term" value="C:plasma membrane protein complex"/>
    <property type="evidence" value="ECO:0007669"/>
    <property type="project" value="TreeGrafter"/>
</dbReference>
<dbReference type="PRINTS" id="PR01217">
    <property type="entry name" value="PRICHEXTENSN"/>
</dbReference>
<dbReference type="RefSeq" id="WP_072893305.1">
    <property type="nucleotide sequence ID" value="NZ_FQWZ01000001.1"/>
</dbReference>
<accession>A0A1M5K9W9</accession>
<evidence type="ECO:0000256" key="8">
    <source>
        <dbReference type="ARBA" id="ARBA00022989"/>
    </source>
</evidence>
<feature type="domain" description="TonB C-terminal" evidence="11">
    <location>
        <begin position="133"/>
        <end position="226"/>
    </location>
</feature>
<evidence type="ECO:0000256" key="5">
    <source>
        <dbReference type="ARBA" id="ARBA00022519"/>
    </source>
</evidence>
<dbReference type="AlphaFoldDB" id="A0A1M5K9W9"/>
<keyword evidence="13" id="KW-1185">Reference proteome</keyword>
<dbReference type="GO" id="GO:0031992">
    <property type="term" value="F:energy transducer activity"/>
    <property type="evidence" value="ECO:0007669"/>
    <property type="project" value="TreeGrafter"/>
</dbReference>
<dbReference type="PANTHER" id="PTHR33446">
    <property type="entry name" value="PROTEIN TONB-RELATED"/>
    <property type="match status" value="1"/>
</dbReference>
<proteinExistence type="inferred from homology"/>
<keyword evidence="6" id="KW-0812">Transmembrane</keyword>
<evidence type="ECO:0000256" key="10">
    <source>
        <dbReference type="SAM" id="MobiDB-lite"/>
    </source>
</evidence>
<evidence type="ECO:0000259" key="11">
    <source>
        <dbReference type="PROSITE" id="PS52015"/>
    </source>
</evidence>
<dbReference type="Pfam" id="PF03544">
    <property type="entry name" value="TonB_C"/>
    <property type="match status" value="1"/>
</dbReference>
<keyword evidence="8" id="KW-1133">Transmembrane helix</keyword>
<dbReference type="STRING" id="490188.SAMN04488068_0442"/>
<organism evidence="12 13">
    <name type="scientific">Hydrocarboniphaga daqingensis</name>
    <dbReference type="NCBI Taxonomy" id="490188"/>
    <lineage>
        <taxon>Bacteria</taxon>
        <taxon>Pseudomonadati</taxon>
        <taxon>Pseudomonadota</taxon>
        <taxon>Gammaproteobacteria</taxon>
        <taxon>Nevskiales</taxon>
        <taxon>Nevskiaceae</taxon>
        <taxon>Hydrocarboniphaga</taxon>
    </lineage>
</organism>
<dbReference type="PROSITE" id="PS52015">
    <property type="entry name" value="TONB_CTD"/>
    <property type="match status" value="1"/>
</dbReference>
<dbReference type="InterPro" id="IPR006260">
    <property type="entry name" value="TonB/TolA_C"/>
</dbReference>
<gene>
    <name evidence="12" type="ORF">SAMN04488068_0442</name>
</gene>
<dbReference type="EMBL" id="FQWZ01000001">
    <property type="protein sequence ID" value="SHG49634.1"/>
    <property type="molecule type" value="Genomic_DNA"/>
</dbReference>
<evidence type="ECO:0000256" key="1">
    <source>
        <dbReference type="ARBA" id="ARBA00004383"/>
    </source>
</evidence>
<evidence type="ECO:0000256" key="2">
    <source>
        <dbReference type="ARBA" id="ARBA00006555"/>
    </source>
</evidence>
<dbReference type="InterPro" id="IPR037682">
    <property type="entry name" value="TonB_C"/>
</dbReference>
<keyword evidence="5" id="KW-0997">Cell inner membrane</keyword>
<evidence type="ECO:0000256" key="3">
    <source>
        <dbReference type="ARBA" id="ARBA00022448"/>
    </source>
</evidence>
<name>A0A1M5K9W9_9GAMM</name>
<evidence type="ECO:0000256" key="7">
    <source>
        <dbReference type="ARBA" id="ARBA00022927"/>
    </source>
</evidence>
<dbReference type="Proteomes" id="UP000199758">
    <property type="component" value="Unassembled WGS sequence"/>
</dbReference>
<keyword evidence="9" id="KW-0472">Membrane</keyword>
<keyword evidence="7" id="KW-0653">Protein transport</keyword>
<dbReference type="NCBIfam" id="TIGR01352">
    <property type="entry name" value="tonB_Cterm"/>
    <property type="match status" value="1"/>
</dbReference>
<dbReference type="Gene3D" id="3.30.1150.10">
    <property type="match status" value="1"/>
</dbReference>
<evidence type="ECO:0000256" key="9">
    <source>
        <dbReference type="ARBA" id="ARBA00023136"/>
    </source>
</evidence>
<sequence>MAAVAAPSPDYRPLKALALTSVVGLHLLAVGLAMAWVQQPETPSVPAVLAVSFLAPAEQPPTPLPATPVPPPPVVTPAPKPRPLISAARAEPVADAIQTPPPPPTADAEPAPEPVTAYRSIPADDASAAEPEPPRFDMAYLSNPQPTFPAMSRKLREEGTVLLRVRVSADGEALSVDVAQSSGFARLDDAARRAVQKWKFVPSRRGDTPVEGVAMVPLVFALKKSA</sequence>
<reference evidence="12 13" key="1">
    <citation type="submission" date="2016-11" db="EMBL/GenBank/DDBJ databases">
        <authorList>
            <person name="Jaros S."/>
            <person name="Januszkiewicz K."/>
            <person name="Wedrychowicz H."/>
        </authorList>
    </citation>
    <scope>NUCLEOTIDE SEQUENCE [LARGE SCALE GENOMIC DNA]</scope>
    <source>
        <strain evidence="12 13">CGMCC 1.7049</strain>
    </source>
</reference>